<dbReference type="PANTHER" id="PTHR13129">
    <property type="entry name" value="VPRBP PROTEIN-RELATED"/>
    <property type="match status" value="1"/>
</dbReference>
<dbReference type="EMBL" id="MKKU01000337">
    <property type="protein sequence ID" value="RNF15135.1"/>
    <property type="molecule type" value="Genomic_DNA"/>
</dbReference>
<feature type="compositionally biased region" description="Polar residues" evidence="6">
    <location>
        <begin position="1635"/>
        <end position="1646"/>
    </location>
</feature>
<dbReference type="GO" id="GO:0016567">
    <property type="term" value="P:protein ubiquitination"/>
    <property type="evidence" value="ECO:0007669"/>
    <property type="project" value="UniProtKB-UniPathway"/>
</dbReference>
<dbReference type="UniPathway" id="UPA00143"/>
<organism evidence="7 8">
    <name type="scientific">Trypanosoma conorhini</name>
    <dbReference type="NCBI Taxonomy" id="83891"/>
    <lineage>
        <taxon>Eukaryota</taxon>
        <taxon>Discoba</taxon>
        <taxon>Euglenozoa</taxon>
        <taxon>Kinetoplastea</taxon>
        <taxon>Metakinetoplastina</taxon>
        <taxon>Trypanosomatida</taxon>
        <taxon>Trypanosomatidae</taxon>
        <taxon>Trypanosoma</taxon>
    </lineage>
</organism>
<feature type="compositionally biased region" description="Polar residues" evidence="6">
    <location>
        <begin position="1586"/>
        <end position="1603"/>
    </location>
</feature>
<feature type="region of interest" description="Disordered" evidence="6">
    <location>
        <begin position="381"/>
        <end position="410"/>
    </location>
</feature>
<dbReference type="Gene3D" id="2.130.10.10">
    <property type="entry name" value="YVTN repeat-like/Quinoprotein amine dehydrogenase"/>
    <property type="match status" value="1"/>
</dbReference>
<dbReference type="GO" id="GO:0080008">
    <property type="term" value="C:Cul4-RING E3 ubiquitin ligase complex"/>
    <property type="evidence" value="ECO:0007669"/>
    <property type="project" value="TreeGrafter"/>
</dbReference>
<dbReference type="GeneID" id="40319216"/>
<feature type="region of interest" description="Disordered" evidence="6">
    <location>
        <begin position="1522"/>
        <end position="1646"/>
    </location>
</feature>
<evidence type="ECO:0000313" key="8">
    <source>
        <dbReference type="Proteomes" id="UP000284403"/>
    </source>
</evidence>
<comment type="similarity">
    <text evidence="3">Belongs to the VPRBP/DCAF1 family.</text>
</comment>
<dbReference type="InterPro" id="IPR036322">
    <property type="entry name" value="WD40_repeat_dom_sf"/>
</dbReference>
<feature type="compositionally biased region" description="Polar residues" evidence="6">
    <location>
        <begin position="307"/>
        <end position="316"/>
    </location>
</feature>
<dbReference type="InterPro" id="IPR006594">
    <property type="entry name" value="LisH"/>
</dbReference>
<dbReference type="PROSITE" id="PS50896">
    <property type="entry name" value="LISH"/>
    <property type="match status" value="1"/>
</dbReference>
<feature type="compositionally biased region" description="Acidic residues" evidence="6">
    <location>
        <begin position="1545"/>
        <end position="1559"/>
    </location>
</feature>
<evidence type="ECO:0000256" key="6">
    <source>
        <dbReference type="SAM" id="MobiDB-lite"/>
    </source>
</evidence>
<dbReference type="InterPro" id="IPR016024">
    <property type="entry name" value="ARM-type_fold"/>
</dbReference>
<proteinExistence type="inferred from homology"/>
<feature type="region of interest" description="Disordered" evidence="6">
    <location>
        <begin position="307"/>
        <end position="355"/>
    </location>
</feature>
<dbReference type="InterPro" id="IPR015943">
    <property type="entry name" value="WD40/YVTN_repeat-like_dom_sf"/>
</dbReference>
<name>A0A422PBP9_9TRYP</name>
<evidence type="ECO:0000256" key="2">
    <source>
        <dbReference type="ARBA" id="ARBA00004906"/>
    </source>
</evidence>
<feature type="compositionally biased region" description="Acidic residues" evidence="6">
    <location>
        <begin position="1618"/>
        <end position="1630"/>
    </location>
</feature>
<dbReference type="SMART" id="SM00667">
    <property type="entry name" value="LisH"/>
    <property type="match status" value="1"/>
</dbReference>
<evidence type="ECO:0000256" key="5">
    <source>
        <dbReference type="ARBA" id="ARBA00023242"/>
    </source>
</evidence>
<dbReference type="PANTHER" id="PTHR13129:SF4">
    <property type="entry name" value="DDB1- AND CUL4-ASSOCIATED FACTOR 1"/>
    <property type="match status" value="1"/>
</dbReference>
<dbReference type="OrthoDB" id="27563at2759"/>
<sequence length="1646" mass="184248">MNDAEVDPPQIDDGRDNEALGSSYGSDQHDTEVFSYDEEDMIVGSPSIDLVKELMKRLLKVQKQMKVVAQNIQSLLNGTSSELQSLAVNNENTMESTVSLLRQYDEIHLFLWGRMAKLLHEEHQQCADVYTDTLNLHDRLPFESLTHTIHHNTAFCEYMGELININMQLADTFTNSENEPLKQIMSQHIKTLEKSQILANFAALLVVEGSRESFLDPLSMYDLCKVIVEEENRRKRLLALSLSFSMLEQDDQAIVEALSQQLPQILLQRSRHLVHRIFGYPGKQNLTNPREGKGSPFRYYSAVIQSNPTSPISSRRASPEVVGRNTTTAAGVAPPSSSASAPMNNDSPSSDTANARMDTASEIQIREREITNTGYEKHLFSRIKNARENQEGESAERPAKRRRLEGANRETDYQEEIEYWQPQKGEKVGRGPAWGFENQAEDCDVGEVLGVTTTDEILVKWLRNVDSAADNDTKPRVFRYKYKKPHDEVVLWQRFLTMKTMRAEDIDFKLEEFMLNCAVIGAICHQREAILPALQFQAIESMIQVLDSVDLAAAAAKAITAEKNADARERTLLGMEEEDGAVDEDALEIRLRWDTILHNTKEHYRQTREIVARVGWVLNALLSHRKLALVFLELGGLRRIMTLIDANLEVSTNYGCCIVLSQLARSSVFEKLLRNHGEYFEPVMSFILHHWKNASSQDVQSSAGGFLFQALSFPCVISFFDMHGGPQATMSTIERLLNSSEEQFDVFYPGLTLAALKCFYVYLVSHLMLCTRVLFRKHQFLSALVTNSSQGTSLPREPATVEWILSFLSFTSASIPDVSIETVHSLLTRERLVIFRTLIENNFHQLLLRCTQFYFTQGRWELLAASLNVLCVLSVVPFVRPLIADARYPESGIVHLIMIVSDLAAASRNGNTSRESHLIPCVATALQILLHLTVPPIDKTDEASVAAFNQICSIIRASDGVRTLLEVLKIRKDAAMSAKLHIFPVIARALQLMVTLRRYADTSLLFDALGVSLVARELLKQYEDVQKEFISMMGSRHTTSDVHATGRFMENVKCFILDKANQAALTVSVDSLELERRQAIIARSHISYSRESLLELISRYLESEGLQNSASVLRHDAHLSSDASHLQTSMHATTDVAALPTIGAPTLDGIIRSYLRQQHENCTNPISTLPQFDLRKSHVYYPLTAVDHTRNAFSRGLAKKMGSDFSLRMRNNENHFIYRHPGHLFDISCDDDGMQGEAIAFCDGGDTLIVGTTEGAIALFDTFPDDSSGEKLLEQHLVFDNNSVAGVFVSGNGEMLAILSSEDTVAVMRRDTLPVVKYSVEDSRAARFSTSNEFLLTTCHEPHTCRLYDISAQQEVRQFSDPSWVGENWDNVATFDAFSQLILSDAVLWDIRCGDKPIYRFDRFTESFCNAFHPSNLLVLIDEKIWDLRTLTMLQTVPDFKKTSSFHVNPFGEVIYSFRSVSLSENSDCPVLSVVESHTLETIFSTELRPPFREFAIDPSGRYCAAIVAPDVEPVVRMFSASSGPLPGQQSFSFPRGSGDHASEEDIGVDEDVDEDELDRDSFWSSSDADETDEESDDDSSGVARQGQTSESNDTRTVSGSTSDDTRASVENGTPLATEDDTMEGEESGEVAEGTETSSDGSMSST</sequence>
<comment type="caution">
    <text evidence="7">The sequence shown here is derived from an EMBL/GenBank/DDBJ whole genome shotgun (WGS) entry which is preliminary data.</text>
</comment>
<keyword evidence="4" id="KW-0833">Ubl conjugation pathway</keyword>
<dbReference type="GO" id="GO:0005634">
    <property type="term" value="C:nucleus"/>
    <property type="evidence" value="ECO:0007669"/>
    <property type="project" value="UniProtKB-SubCell"/>
</dbReference>
<protein>
    <submittedName>
        <fullName evidence="7">HIV-1 Vpr-binding protein</fullName>
    </submittedName>
</protein>
<dbReference type="SUPFAM" id="SSF48371">
    <property type="entry name" value="ARM repeat"/>
    <property type="match status" value="1"/>
</dbReference>
<keyword evidence="8" id="KW-1185">Reference proteome</keyword>
<evidence type="ECO:0000256" key="4">
    <source>
        <dbReference type="ARBA" id="ARBA00022786"/>
    </source>
</evidence>
<dbReference type="SUPFAM" id="SSF50978">
    <property type="entry name" value="WD40 repeat-like"/>
    <property type="match status" value="1"/>
</dbReference>
<dbReference type="RefSeq" id="XP_029227398.1">
    <property type="nucleotide sequence ID" value="XM_029372498.1"/>
</dbReference>
<comment type="subcellular location">
    <subcellularLocation>
        <location evidence="1">Nucleus</location>
    </subcellularLocation>
</comment>
<comment type="pathway">
    <text evidence="2">Protein modification; protein ubiquitination.</text>
</comment>
<feature type="compositionally biased region" description="Polar residues" evidence="6">
    <location>
        <begin position="1522"/>
        <end position="1533"/>
    </location>
</feature>
<evidence type="ECO:0000256" key="3">
    <source>
        <dbReference type="ARBA" id="ARBA00008845"/>
    </source>
</evidence>
<reference evidence="7 8" key="1">
    <citation type="journal article" date="2018" name="BMC Genomics">
        <title>Genomic comparison of Trypanosoma conorhini and Trypanosoma rangeli to Trypanosoma cruzi strains of high and low virulence.</title>
        <authorList>
            <person name="Bradwell K.R."/>
            <person name="Koparde V.N."/>
            <person name="Matveyev A.V."/>
            <person name="Serrano M.G."/>
            <person name="Alves J.M."/>
            <person name="Parikh H."/>
            <person name="Huang B."/>
            <person name="Lee V."/>
            <person name="Espinosa-Alvarez O."/>
            <person name="Ortiz P.A."/>
            <person name="Costa-Martins A.G."/>
            <person name="Teixeira M.M."/>
            <person name="Buck G.A."/>
        </authorList>
    </citation>
    <scope>NUCLEOTIDE SEQUENCE [LARGE SCALE GENOMIC DNA]</scope>
    <source>
        <strain evidence="7 8">025E</strain>
    </source>
</reference>
<keyword evidence="5" id="KW-0539">Nucleus</keyword>
<evidence type="ECO:0000313" key="7">
    <source>
        <dbReference type="EMBL" id="RNF15135.1"/>
    </source>
</evidence>
<dbReference type="Proteomes" id="UP000284403">
    <property type="component" value="Unassembled WGS sequence"/>
</dbReference>
<gene>
    <name evidence="7" type="ORF">Tco025E_05605</name>
</gene>
<feature type="compositionally biased region" description="Low complexity" evidence="6">
    <location>
        <begin position="333"/>
        <end position="351"/>
    </location>
</feature>
<feature type="compositionally biased region" description="Acidic residues" evidence="6">
    <location>
        <begin position="1568"/>
        <end position="1580"/>
    </location>
</feature>
<dbReference type="InterPro" id="IPR033270">
    <property type="entry name" value="VPRBP/DCAF1"/>
</dbReference>
<feature type="region of interest" description="Disordered" evidence="6">
    <location>
        <begin position="1"/>
        <end position="29"/>
    </location>
</feature>
<accession>A0A422PBP9</accession>
<evidence type="ECO:0000256" key="1">
    <source>
        <dbReference type="ARBA" id="ARBA00004123"/>
    </source>
</evidence>